<proteinExistence type="predicted"/>
<gene>
    <name evidence="1" type="ORF">S01H1_53633</name>
</gene>
<reference evidence="1" key="1">
    <citation type="journal article" date="2014" name="Front. Microbiol.">
        <title>High frequency of phylogenetically diverse reductive dehalogenase-homologous genes in deep subseafloor sedimentary metagenomes.</title>
        <authorList>
            <person name="Kawai M."/>
            <person name="Futagami T."/>
            <person name="Toyoda A."/>
            <person name="Takaki Y."/>
            <person name="Nishi S."/>
            <person name="Hori S."/>
            <person name="Arai W."/>
            <person name="Tsubouchi T."/>
            <person name="Morono Y."/>
            <person name="Uchiyama I."/>
            <person name="Ito T."/>
            <person name="Fujiyama A."/>
            <person name="Inagaki F."/>
            <person name="Takami H."/>
        </authorList>
    </citation>
    <scope>NUCLEOTIDE SEQUENCE</scope>
    <source>
        <strain evidence="1">Expedition CK06-06</strain>
    </source>
</reference>
<evidence type="ECO:0000313" key="1">
    <source>
        <dbReference type="EMBL" id="GAG25656.1"/>
    </source>
</evidence>
<dbReference type="AlphaFoldDB" id="X0XL06"/>
<dbReference type="EMBL" id="BARS01034744">
    <property type="protein sequence ID" value="GAG25656.1"/>
    <property type="molecule type" value="Genomic_DNA"/>
</dbReference>
<comment type="caution">
    <text evidence="1">The sequence shown here is derived from an EMBL/GenBank/DDBJ whole genome shotgun (WGS) entry which is preliminary data.</text>
</comment>
<name>X0XL06_9ZZZZ</name>
<accession>X0XL06</accession>
<protein>
    <submittedName>
        <fullName evidence="1">Uncharacterized protein</fullName>
    </submittedName>
</protein>
<organism evidence="1">
    <name type="scientific">marine sediment metagenome</name>
    <dbReference type="NCBI Taxonomy" id="412755"/>
    <lineage>
        <taxon>unclassified sequences</taxon>
        <taxon>metagenomes</taxon>
        <taxon>ecological metagenomes</taxon>
    </lineage>
</organism>
<sequence>VRGIVLTYNIDELKEEKEKIVNSIGKRMVASRDKESGQDLINDDVLNRLFHRLDKIQDNIHASFEERKKRLYPNKT</sequence>
<feature type="non-terminal residue" evidence="1">
    <location>
        <position position="1"/>
    </location>
</feature>